<keyword evidence="2" id="KW-1185">Reference proteome</keyword>
<protein>
    <submittedName>
        <fullName evidence="1">Uncharacterized protein</fullName>
    </submittedName>
</protein>
<dbReference type="Proteomes" id="UP001139981">
    <property type="component" value="Unassembled WGS sequence"/>
</dbReference>
<proteinExistence type="predicted"/>
<sequence>MLLKQPLAVNAGQVVRGKVSMKVNDQRSYDITASFIALDEEESRIVGASDERLRALMESQKSRCREALWFLHEQTYNYSYVGGGEGLDGVGAAGMKPENSGLYLPVESLLAESMNPPAAAASRSQQGTDFIVMTGRSTNTEEADPNAMQY</sequence>
<name>A0ACC1M2L2_9FUNG</name>
<comment type="caution">
    <text evidence="1">The sequence shown here is derived from an EMBL/GenBank/DDBJ whole genome shotgun (WGS) entry which is preliminary data.</text>
</comment>
<dbReference type="EMBL" id="JANBVB010000678">
    <property type="protein sequence ID" value="KAJ2892689.1"/>
    <property type="molecule type" value="Genomic_DNA"/>
</dbReference>
<gene>
    <name evidence="1" type="ORF">IWW38_003120</name>
</gene>
<organism evidence="1 2">
    <name type="scientific">Coemansia aciculifera</name>
    <dbReference type="NCBI Taxonomy" id="417176"/>
    <lineage>
        <taxon>Eukaryota</taxon>
        <taxon>Fungi</taxon>
        <taxon>Fungi incertae sedis</taxon>
        <taxon>Zoopagomycota</taxon>
        <taxon>Kickxellomycotina</taxon>
        <taxon>Kickxellomycetes</taxon>
        <taxon>Kickxellales</taxon>
        <taxon>Kickxellaceae</taxon>
        <taxon>Coemansia</taxon>
    </lineage>
</organism>
<accession>A0ACC1M2L2</accession>
<reference evidence="1" key="1">
    <citation type="submission" date="2022-07" db="EMBL/GenBank/DDBJ databases">
        <title>Phylogenomic reconstructions and comparative analyses of Kickxellomycotina fungi.</title>
        <authorList>
            <person name="Reynolds N.K."/>
            <person name="Stajich J.E."/>
            <person name="Barry K."/>
            <person name="Grigoriev I.V."/>
            <person name="Crous P."/>
            <person name="Smith M.E."/>
        </authorList>
    </citation>
    <scope>NUCLEOTIDE SEQUENCE</scope>
    <source>
        <strain evidence="1">CBS 190363</strain>
    </source>
</reference>
<evidence type="ECO:0000313" key="1">
    <source>
        <dbReference type="EMBL" id="KAJ2892689.1"/>
    </source>
</evidence>
<evidence type="ECO:0000313" key="2">
    <source>
        <dbReference type="Proteomes" id="UP001139981"/>
    </source>
</evidence>